<evidence type="ECO:0000313" key="2">
    <source>
        <dbReference type="Proteomes" id="UP000236291"/>
    </source>
</evidence>
<gene>
    <name evidence="1" type="ORF">L195_g060012</name>
</gene>
<protein>
    <submittedName>
        <fullName evidence="1">Uncharacterized protein</fullName>
    </submittedName>
</protein>
<reference evidence="1 2" key="2">
    <citation type="journal article" date="2017" name="Front. Plant Sci.">
        <title>Gene Classification and Mining of Molecular Markers Useful in Red Clover (Trifolium pratense) Breeding.</title>
        <authorList>
            <person name="Istvanek J."/>
            <person name="Dluhosova J."/>
            <person name="Dluhos P."/>
            <person name="Patkova L."/>
            <person name="Nedelnik J."/>
            <person name="Repkova J."/>
        </authorList>
    </citation>
    <scope>NUCLEOTIDE SEQUENCE [LARGE SCALE GENOMIC DNA]</scope>
    <source>
        <strain evidence="2">cv. Tatra</strain>
        <tissue evidence="1">Young leaves</tissue>
    </source>
</reference>
<evidence type="ECO:0000313" key="1">
    <source>
        <dbReference type="EMBL" id="PNX60089.1"/>
    </source>
</evidence>
<feature type="non-terminal residue" evidence="1">
    <location>
        <position position="1"/>
    </location>
</feature>
<sequence length="47" mass="5170">RTQIYKAYDTVVQLFVVFCDVHSKKVQEVAPEIIAAVIDCAALCSAL</sequence>
<organism evidence="1 2">
    <name type="scientific">Trifolium pratense</name>
    <name type="common">Red clover</name>
    <dbReference type="NCBI Taxonomy" id="57577"/>
    <lineage>
        <taxon>Eukaryota</taxon>
        <taxon>Viridiplantae</taxon>
        <taxon>Streptophyta</taxon>
        <taxon>Embryophyta</taxon>
        <taxon>Tracheophyta</taxon>
        <taxon>Spermatophyta</taxon>
        <taxon>Magnoliopsida</taxon>
        <taxon>eudicotyledons</taxon>
        <taxon>Gunneridae</taxon>
        <taxon>Pentapetalae</taxon>
        <taxon>rosids</taxon>
        <taxon>fabids</taxon>
        <taxon>Fabales</taxon>
        <taxon>Fabaceae</taxon>
        <taxon>Papilionoideae</taxon>
        <taxon>50 kb inversion clade</taxon>
        <taxon>NPAAA clade</taxon>
        <taxon>Hologalegina</taxon>
        <taxon>IRL clade</taxon>
        <taxon>Trifolieae</taxon>
        <taxon>Trifolium</taxon>
    </lineage>
</organism>
<name>A0A2K3K1A7_TRIPR</name>
<dbReference type="EMBL" id="ASHM01135011">
    <property type="protein sequence ID" value="PNX60089.1"/>
    <property type="molecule type" value="Genomic_DNA"/>
</dbReference>
<dbReference type="AlphaFoldDB" id="A0A2K3K1A7"/>
<comment type="caution">
    <text evidence="1">The sequence shown here is derived from an EMBL/GenBank/DDBJ whole genome shotgun (WGS) entry which is preliminary data.</text>
</comment>
<accession>A0A2K3K1A7</accession>
<proteinExistence type="predicted"/>
<reference evidence="1 2" key="1">
    <citation type="journal article" date="2014" name="Am. J. Bot.">
        <title>Genome assembly and annotation for red clover (Trifolium pratense; Fabaceae).</title>
        <authorList>
            <person name="Istvanek J."/>
            <person name="Jaros M."/>
            <person name="Krenek A."/>
            <person name="Repkova J."/>
        </authorList>
    </citation>
    <scope>NUCLEOTIDE SEQUENCE [LARGE SCALE GENOMIC DNA]</scope>
    <source>
        <strain evidence="2">cv. Tatra</strain>
        <tissue evidence="1">Young leaves</tissue>
    </source>
</reference>
<dbReference type="Proteomes" id="UP000236291">
    <property type="component" value="Unassembled WGS sequence"/>
</dbReference>